<dbReference type="SUPFAM" id="SSF53098">
    <property type="entry name" value="Ribonuclease H-like"/>
    <property type="match status" value="1"/>
</dbReference>
<gene>
    <name evidence="6" type="ORF">O181_087619</name>
</gene>
<organism evidence="6 7">
    <name type="scientific">Austropuccinia psidii MF-1</name>
    <dbReference type="NCBI Taxonomy" id="1389203"/>
    <lineage>
        <taxon>Eukaryota</taxon>
        <taxon>Fungi</taxon>
        <taxon>Dikarya</taxon>
        <taxon>Basidiomycota</taxon>
        <taxon>Pucciniomycotina</taxon>
        <taxon>Pucciniomycetes</taxon>
        <taxon>Pucciniales</taxon>
        <taxon>Sphaerophragmiaceae</taxon>
        <taxon>Austropuccinia</taxon>
    </lineage>
</organism>
<dbReference type="GO" id="GO:0003723">
    <property type="term" value="F:RNA binding"/>
    <property type="evidence" value="ECO:0007669"/>
    <property type="project" value="UniProtKB-KW"/>
</dbReference>
<dbReference type="PANTHER" id="PTHR42648">
    <property type="entry name" value="TRANSPOSASE, PUTATIVE-RELATED"/>
    <property type="match status" value="1"/>
</dbReference>
<dbReference type="PROSITE" id="PS50994">
    <property type="entry name" value="INTEGRASE"/>
    <property type="match status" value="1"/>
</dbReference>
<evidence type="ECO:0000256" key="3">
    <source>
        <dbReference type="ARBA" id="ARBA00048173"/>
    </source>
</evidence>
<sequence length="171" mass="19610">MIVTFDQPGAFLTKTDKNSPWHRQLGHPGNKVLKLLSLINLNESRFDVFSKAKMTTLPFNGHFTEAMKPSDCLHLDVVSPISPPSTSGHSYFLTIIDQNTSFKIIRFLRQKSEVFNEFFLQQKYLENLHDRKVKKVVTDCGVEFVHEHVKELADTCGIIHIVSPLYTLKHN</sequence>
<keyword evidence="2" id="KW-0694">RNA-binding</keyword>
<comment type="caution">
    <text evidence="6">The sequence shown here is derived from an EMBL/GenBank/DDBJ whole genome shotgun (WGS) entry which is preliminary data.</text>
</comment>
<dbReference type="GO" id="GO:0015074">
    <property type="term" value="P:DNA integration"/>
    <property type="evidence" value="ECO:0007669"/>
    <property type="project" value="InterPro"/>
</dbReference>
<dbReference type="EMBL" id="AVOT02053003">
    <property type="protein sequence ID" value="MBW0547904.1"/>
    <property type="molecule type" value="Genomic_DNA"/>
</dbReference>
<dbReference type="GO" id="GO:0003964">
    <property type="term" value="F:RNA-directed DNA polymerase activity"/>
    <property type="evidence" value="ECO:0007669"/>
    <property type="project" value="UniProtKB-EC"/>
</dbReference>
<evidence type="ECO:0000313" key="6">
    <source>
        <dbReference type="EMBL" id="MBW0547904.1"/>
    </source>
</evidence>
<dbReference type="GO" id="GO:0032196">
    <property type="term" value="P:transposition"/>
    <property type="evidence" value="ECO:0007669"/>
    <property type="project" value="UniProtKB-KW"/>
</dbReference>
<dbReference type="InterPro" id="IPR039537">
    <property type="entry name" value="Retrotran_Ty1/copia-like"/>
</dbReference>
<evidence type="ECO:0000256" key="2">
    <source>
        <dbReference type="ARBA" id="ARBA00022884"/>
    </source>
</evidence>
<feature type="domain" description="Integrase catalytic" evidence="5">
    <location>
        <begin position="65"/>
        <end position="171"/>
    </location>
</feature>
<dbReference type="OrthoDB" id="2783063at2759"/>
<protein>
    <recommendedName>
        <fullName evidence="5">Integrase catalytic domain-containing protein</fullName>
    </recommendedName>
</protein>
<dbReference type="PANTHER" id="PTHR42648:SF28">
    <property type="entry name" value="TRANSPOSON-ENCODED PROTEIN WITH RIBONUCLEASE H-LIKE AND RETROVIRUS ZINC FINGER-LIKE DOMAINS"/>
    <property type="match status" value="1"/>
</dbReference>
<evidence type="ECO:0000259" key="5">
    <source>
        <dbReference type="PROSITE" id="PS50994"/>
    </source>
</evidence>
<comment type="catalytic activity">
    <reaction evidence="3">
        <text>DNA(n) + a 2'-deoxyribonucleoside 5'-triphosphate = DNA(n+1) + diphosphate</text>
        <dbReference type="Rhea" id="RHEA:22508"/>
        <dbReference type="Rhea" id="RHEA-COMP:17339"/>
        <dbReference type="Rhea" id="RHEA-COMP:17340"/>
        <dbReference type="ChEBI" id="CHEBI:33019"/>
        <dbReference type="ChEBI" id="CHEBI:61560"/>
        <dbReference type="ChEBI" id="CHEBI:173112"/>
        <dbReference type="EC" id="2.7.7.49"/>
    </reaction>
</comment>
<keyword evidence="1" id="KW-0815">Transposition</keyword>
<accession>A0A9Q3IQ30</accession>
<evidence type="ECO:0000256" key="4">
    <source>
        <dbReference type="ARBA" id="ARBA00049244"/>
    </source>
</evidence>
<name>A0A9Q3IQ30_9BASI</name>
<dbReference type="InterPro" id="IPR001584">
    <property type="entry name" value="Integrase_cat-core"/>
</dbReference>
<reference evidence="6" key="1">
    <citation type="submission" date="2021-03" db="EMBL/GenBank/DDBJ databases">
        <title>Draft genome sequence of rust myrtle Austropuccinia psidii MF-1, a brazilian biotype.</title>
        <authorList>
            <person name="Quecine M.C."/>
            <person name="Pachon D.M.R."/>
            <person name="Bonatelli M.L."/>
            <person name="Correr F.H."/>
            <person name="Franceschini L.M."/>
            <person name="Leite T.F."/>
            <person name="Margarido G.R.A."/>
            <person name="Almeida C.A."/>
            <person name="Ferrarezi J.A."/>
            <person name="Labate C.A."/>
        </authorList>
    </citation>
    <scope>NUCLEOTIDE SEQUENCE</scope>
    <source>
        <strain evidence="6">MF-1</strain>
    </source>
</reference>
<evidence type="ECO:0000313" key="7">
    <source>
        <dbReference type="Proteomes" id="UP000765509"/>
    </source>
</evidence>
<keyword evidence="7" id="KW-1185">Reference proteome</keyword>
<evidence type="ECO:0000256" key="1">
    <source>
        <dbReference type="ARBA" id="ARBA00022578"/>
    </source>
</evidence>
<dbReference type="InterPro" id="IPR036397">
    <property type="entry name" value="RNaseH_sf"/>
</dbReference>
<proteinExistence type="predicted"/>
<dbReference type="Proteomes" id="UP000765509">
    <property type="component" value="Unassembled WGS sequence"/>
</dbReference>
<dbReference type="InterPro" id="IPR012337">
    <property type="entry name" value="RNaseH-like_sf"/>
</dbReference>
<dbReference type="AlphaFoldDB" id="A0A9Q3IQ30"/>
<dbReference type="GO" id="GO:0003887">
    <property type="term" value="F:DNA-directed DNA polymerase activity"/>
    <property type="evidence" value="ECO:0007669"/>
    <property type="project" value="UniProtKB-EC"/>
</dbReference>
<comment type="catalytic activity">
    <reaction evidence="4">
        <text>DNA(n) + a 2'-deoxyribonucleoside 5'-triphosphate = DNA(n+1) + diphosphate</text>
        <dbReference type="Rhea" id="RHEA:22508"/>
        <dbReference type="Rhea" id="RHEA-COMP:17339"/>
        <dbReference type="Rhea" id="RHEA-COMP:17340"/>
        <dbReference type="ChEBI" id="CHEBI:33019"/>
        <dbReference type="ChEBI" id="CHEBI:61560"/>
        <dbReference type="ChEBI" id="CHEBI:173112"/>
        <dbReference type="EC" id="2.7.7.7"/>
    </reaction>
</comment>
<dbReference type="Gene3D" id="3.30.420.10">
    <property type="entry name" value="Ribonuclease H-like superfamily/Ribonuclease H"/>
    <property type="match status" value="1"/>
</dbReference>
<dbReference type="GO" id="GO:0005634">
    <property type="term" value="C:nucleus"/>
    <property type="evidence" value="ECO:0007669"/>
    <property type="project" value="UniProtKB-ARBA"/>
</dbReference>